<reference evidence="2 3" key="2">
    <citation type="submission" date="2019-01" db="EMBL/GenBank/DDBJ databases">
        <title>A chromosome length genome reference of the Java medaka (oryzias javanicus).</title>
        <authorList>
            <person name="Herpin A."/>
            <person name="Takehana Y."/>
            <person name="Naruse K."/>
            <person name="Ansai S."/>
            <person name="Kawaguchi M."/>
        </authorList>
    </citation>
    <scope>NUCLEOTIDE SEQUENCE [LARGE SCALE GENOMIC DNA]</scope>
    <source>
        <strain evidence="2">RS831</strain>
        <tissue evidence="2">Whole body</tissue>
    </source>
</reference>
<organism evidence="2 3">
    <name type="scientific">Oryzias javanicus</name>
    <name type="common">Javanese ricefish</name>
    <name type="synonym">Aplocheilus javanicus</name>
    <dbReference type="NCBI Taxonomy" id="123683"/>
    <lineage>
        <taxon>Eukaryota</taxon>
        <taxon>Metazoa</taxon>
        <taxon>Chordata</taxon>
        <taxon>Craniata</taxon>
        <taxon>Vertebrata</taxon>
        <taxon>Euteleostomi</taxon>
        <taxon>Actinopterygii</taxon>
        <taxon>Neopterygii</taxon>
        <taxon>Teleostei</taxon>
        <taxon>Neoteleostei</taxon>
        <taxon>Acanthomorphata</taxon>
        <taxon>Ovalentaria</taxon>
        <taxon>Atherinomorphae</taxon>
        <taxon>Beloniformes</taxon>
        <taxon>Adrianichthyidae</taxon>
        <taxon>Oryziinae</taxon>
        <taxon>Oryzias</taxon>
    </lineage>
</organism>
<protein>
    <submittedName>
        <fullName evidence="2">Uncharacterized protein</fullName>
    </submittedName>
</protein>
<feature type="region of interest" description="Disordered" evidence="1">
    <location>
        <begin position="43"/>
        <end position="71"/>
    </location>
</feature>
<gene>
    <name evidence="2" type="ORF">OJAV_G00108740</name>
</gene>
<evidence type="ECO:0000313" key="2">
    <source>
        <dbReference type="EMBL" id="RVE66586.1"/>
    </source>
</evidence>
<reference evidence="2 3" key="1">
    <citation type="submission" date="2018-11" db="EMBL/GenBank/DDBJ databases">
        <authorList>
            <person name="Lopez-Roques C."/>
            <person name="Donnadieu C."/>
            <person name="Bouchez O."/>
            <person name="Klopp C."/>
            <person name="Cabau C."/>
            <person name="Zahm M."/>
        </authorList>
    </citation>
    <scope>NUCLEOTIDE SEQUENCE [LARGE SCALE GENOMIC DNA]</scope>
    <source>
        <strain evidence="2">RS831</strain>
        <tissue evidence="2">Whole body</tissue>
    </source>
</reference>
<dbReference type="AlphaFoldDB" id="A0A3S2P4R5"/>
<dbReference type="EMBL" id="CM012447">
    <property type="protein sequence ID" value="RVE66586.1"/>
    <property type="molecule type" value="Genomic_DNA"/>
</dbReference>
<evidence type="ECO:0000256" key="1">
    <source>
        <dbReference type="SAM" id="MobiDB-lite"/>
    </source>
</evidence>
<proteinExistence type="predicted"/>
<name>A0A3S2P4R5_ORYJA</name>
<dbReference type="Proteomes" id="UP000283210">
    <property type="component" value="Chromosome 11"/>
</dbReference>
<feature type="region of interest" description="Disordered" evidence="1">
    <location>
        <begin position="1"/>
        <end position="21"/>
    </location>
</feature>
<feature type="compositionally biased region" description="Basic and acidic residues" evidence="1">
    <location>
        <begin position="49"/>
        <end position="60"/>
    </location>
</feature>
<keyword evidence="3" id="KW-1185">Reference proteome</keyword>
<evidence type="ECO:0000313" key="3">
    <source>
        <dbReference type="Proteomes" id="UP000283210"/>
    </source>
</evidence>
<accession>A0A3S2P4R5</accession>
<sequence length="87" mass="8984">MEPGRGGAGSPAATDSNRGGCDLLTSRGASCLIRVLGRRCKRVSSGGTDGRRGWLAEGERPAGPAPRSPRWSDASRGFILSVFVVVG</sequence>